<dbReference type="InterPro" id="IPR011205">
    <property type="entry name" value="UCP015417_vWA"/>
</dbReference>
<evidence type="ECO:0000313" key="4">
    <source>
        <dbReference type="Proteomes" id="UP000489600"/>
    </source>
</evidence>
<dbReference type="Pfam" id="PF11443">
    <property type="entry name" value="DUF2828"/>
    <property type="match status" value="1"/>
</dbReference>
<evidence type="ECO:0000259" key="2">
    <source>
        <dbReference type="Pfam" id="PF11443"/>
    </source>
</evidence>
<feature type="domain" description="DUF2828" evidence="2">
    <location>
        <begin position="35"/>
        <end position="105"/>
    </location>
</feature>
<protein>
    <recommendedName>
        <fullName evidence="2">DUF2828 domain-containing protein</fullName>
    </recommendedName>
</protein>
<reference evidence="3" key="1">
    <citation type="submission" date="2019-07" db="EMBL/GenBank/DDBJ databases">
        <authorList>
            <person name="Dittberner H."/>
        </authorList>
    </citation>
    <scope>NUCLEOTIDE SEQUENCE [LARGE SCALE GENOMIC DNA]</scope>
</reference>
<dbReference type="AlphaFoldDB" id="A0A565CKZ5"/>
<dbReference type="Proteomes" id="UP000489600">
    <property type="component" value="Unassembled WGS sequence"/>
</dbReference>
<proteinExistence type="predicted"/>
<keyword evidence="4" id="KW-1185">Reference proteome</keyword>
<name>A0A565CKZ5_9BRAS</name>
<comment type="caution">
    <text evidence="3">The sequence shown here is derived from an EMBL/GenBank/DDBJ whole genome shotgun (WGS) entry which is preliminary data.</text>
</comment>
<evidence type="ECO:0000313" key="3">
    <source>
        <dbReference type="EMBL" id="VVB14329.1"/>
    </source>
</evidence>
<sequence>MASPLLGPPELRHYNFNLPEPTTDSGPSMELIGQTENGADTYLSAGNPCLDFFFHVVPSTPKESLEDRLYEAWKHDALTTLKLVCNLRGVRGTGKSDKEGFYTAAFPRDSLPDSTRPRDPQDAKIGMGAEENGTRAIISSRKDKKILLGKEAGIVSIQTIDFCTNESPIT</sequence>
<gene>
    <name evidence="3" type="ORF">ANE_LOCUS24773</name>
</gene>
<dbReference type="PANTHER" id="PTHR31373">
    <property type="entry name" value="OS06G0652100 PROTEIN"/>
    <property type="match status" value="1"/>
</dbReference>
<evidence type="ECO:0000256" key="1">
    <source>
        <dbReference type="SAM" id="MobiDB-lite"/>
    </source>
</evidence>
<feature type="region of interest" description="Disordered" evidence="1">
    <location>
        <begin position="105"/>
        <end position="126"/>
    </location>
</feature>
<dbReference type="OrthoDB" id="1934832at2759"/>
<accession>A0A565CKZ5</accession>
<dbReference type="InterPro" id="IPR058580">
    <property type="entry name" value="DUF2828"/>
</dbReference>
<organism evidence="3 4">
    <name type="scientific">Arabis nemorensis</name>
    <dbReference type="NCBI Taxonomy" id="586526"/>
    <lineage>
        <taxon>Eukaryota</taxon>
        <taxon>Viridiplantae</taxon>
        <taxon>Streptophyta</taxon>
        <taxon>Embryophyta</taxon>
        <taxon>Tracheophyta</taxon>
        <taxon>Spermatophyta</taxon>
        <taxon>Magnoliopsida</taxon>
        <taxon>eudicotyledons</taxon>
        <taxon>Gunneridae</taxon>
        <taxon>Pentapetalae</taxon>
        <taxon>rosids</taxon>
        <taxon>malvids</taxon>
        <taxon>Brassicales</taxon>
        <taxon>Brassicaceae</taxon>
        <taxon>Arabideae</taxon>
        <taxon>Arabis</taxon>
    </lineage>
</organism>
<dbReference type="PANTHER" id="PTHR31373:SF17">
    <property type="entry name" value="OS06G0652100 PROTEIN"/>
    <property type="match status" value="1"/>
</dbReference>
<dbReference type="EMBL" id="CABITT030000008">
    <property type="protein sequence ID" value="VVB14329.1"/>
    <property type="molecule type" value="Genomic_DNA"/>
</dbReference>